<dbReference type="AlphaFoldDB" id="A0A5J6MEL8"/>
<protein>
    <recommendedName>
        <fullName evidence="4">Flavin reductase like domain-containing protein</fullName>
    </recommendedName>
</protein>
<evidence type="ECO:0000256" key="1">
    <source>
        <dbReference type="SAM" id="MobiDB-lite"/>
    </source>
</evidence>
<evidence type="ECO:0008006" key="4">
    <source>
        <dbReference type="Google" id="ProtNLM"/>
    </source>
</evidence>
<feature type="region of interest" description="Disordered" evidence="1">
    <location>
        <begin position="19"/>
        <end position="38"/>
    </location>
</feature>
<proteinExistence type="predicted"/>
<dbReference type="KEGG" id="htq:FRZ44_01000"/>
<evidence type="ECO:0000313" key="3">
    <source>
        <dbReference type="Proteomes" id="UP000326202"/>
    </source>
</evidence>
<organism evidence="2 3">
    <name type="scientific">Hypericibacter terrae</name>
    <dbReference type="NCBI Taxonomy" id="2602015"/>
    <lineage>
        <taxon>Bacteria</taxon>
        <taxon>Pseudomonadati</taxon>
        <taxon>Pseudomonadota</taxon>
        <taxon>Alphaproteobacteria</taxon>
        <taxon>Rhodospirillales</taxon>
        <taxon>Dongiaceae</taxon>
        <taxon>Hypericibacter</taxon>
    </lineage>
</organism>
<feature type="compositionally biased region" description="Low complexity" evidence="1">
    <location>
        <begin position="22"/>
        <end position="32"/>
    </location>
</feature>
<gene>
    <name evidence="2" type="ORF">FRZ44_01000</name>
</gene>
<reference evidence="2 3" key="1">
    <citation type="submission" date="2019-08" db="EMBL/GenBank/DDBJ databases">
        <title>Hyperibacter terrae gen. nov., sp. nov. and Hyperibacter viscosus sp. nov., two new members in the family Rhodospirillaceae isolated from the rhizosphere of Hypericum perforatum.</title>
        <authorList>
            <person name="Noviana Z."/>
        </authorList>
    </citation>
    <scope>NUCLEOTIDE SEQUENCE [LARGE SCALE GENOMIC DNA]</scope>
    <source>
        <strain evidence="2 3">R5913</strain>
    </source>
</reference>
<evidence type="ECO:0000313" key="2">
    <source>
        <dbReference type="EMBL" id="QEX14825.1"/>
    </source>
</evidence>
<accession>A0A5J6MEL8</accession>
<keyword evidence="3" id="KW-1185">Reference proteome</keyword>
<sequence length="101" mass="11093">MRRHPCLLHTACKHRSRVQLPRATATARRNTAPGKEIGDQAVQGENATAGVMHFSRQSVPAATRRQAYPAAPPASQVRAPLIGECHADFECKLVDSRLIRK</sequence>
<dbReference type="Proteomes" id="UP000326202">
    <property type="component" value="Chromosome"/>
</dbReference>
<name>A0A5J6MEL8_9PROT</name>
<dbReference type="EMBL" id="CP042906">
    <property type="protein sequence ID" value="QEX14825.1"/>
    <property type="molecule type" value="Genomic_DNA"/>
</dbReference>